<dbReference type="PANTHER" id="PTHR30454">
    <property type="entry name" value="4-HYDROXY-3-METHYLBUT-2-EN-1-YL DIPHOSPHATE SYNTHASE"/>
    <property type="match status" value="1"/>
</dbReference>
<sequence>MMHENPIKRRPSRRIYVGNVPIGDGAPIAVQSMTNTETTDVAATVKQIQAIAAAGADIVRVSVPTMDAAEAFKFIKQQSPVPLVADIHFDYRIALKVAEYGVDCLRINPGNIGNEQRIRSVVDAARDRNIPIRIGVNGGSLEKDLQEKYGEPNPQALVESAMRHVDILDRLDFQDFKVSVKASDVFLAVESYRLLAKQIEQPLHLGITEAGGLRSGSVKSSIGLGMLLAEGIGDTLRISLAADPVEEIKVGFDILKSLRIRSRGINFIACPSCSRQEFDVINTVNALEQRLEDVTTAMDVSIIGCVVNGPGEALIAEVGLAGAKNKSGFYVNGERQKERLDNNDLVDQLERHIRARVKQLEAEQIPVKQA</sequence>
<gene>
    <name evidence="7 10" type="primary">ispG</name>
    <name evidence="10" type="ORF">PSI9734_01555</name>
</gene>
<dbReference type="InterPro" id="IPR058579">
    <property type="entry name" value="IspG_C"/>
</dbReference>
<organism evidence="10 11">
    <name type="scientific">Pseudidiomarina piscicola</name>
    <dbReference type="NCBI Taxonomy" id="2614830"/>
    <lineage>
        <taxon>Bacteria</taxon>
        <taxon>Pseudomonadati</taxon>
        <taxon>Pseudomonadota</taxon>
        <taxon>Gammaproteobacteria</taxon>
        <taxon>Alteromonadales</taxon>
        <taxon>Idiomarinaceae</taxon>
        <taxon>Pseudidiomarina</taxon>
    </lineage>
</organism>
<keyword evidence="4 7" id="KW-0408">Iron</keyword>
<dbReference type="Gene3D" id="3.30.413.10">
    <property type="entry name" value="Sulfite Reductase Hemoprotein, domain 1"/>
    <property type="match status" value="1"/>
</dbReference>
<dbReference type="UniPathway" id="UPA00056">
    <property type="reaction ID" value="UER00096"/>
</dbReference>
<dbReference type="GO" id="GO:0051539">
    <property type="term" value="F:4 iron, 4 sulfur cluster binding"/>
    <property type="evidence" value="ECO:0007669"/>
    <property type="project" value="UniProtKB-UniRule"/>
</dbReference>
<dbReference type="SUPFAM" id="SSF56014">
    <property type="entry name" value="Nitrite and sulphite reductase 4Fe-4S domain-like"/>
    <property type="match status" value="1"/>
</dbReference>
<evidence type="ECO:0000256" key="6">
    <source>
        <dbReference type="ARBA" id="ARBA00023229"/>
    </source>
</evidence>
<feature type="binding site" evidence="7">
    <location>
        <position position="312"/>
    </location>
    <ligand>
        <name>[4Fe-4S] cluster</name>
        <dbReference type="ChEBI" id="CHEBI:49883"/>
    </ligand>
</feature>
<dbReference type="PIRSF" id="PIRSF004640">
    <property type="entry name" value="IspG"/>
    <property type="match status" value="1"/>
</dbReference>
<dbReference type="Gene3D" id="3.20.20.20">
    <property type="entry name" value="Dihydropteroate synthase-like"/>
    <property type="match status" value="1"/>
</dbReference>
<dbReference type="NCBIfam" id="TIGR00612">
    <property type="entry name" value="ispG_gcpE"/>
    <property type="match status" value="1"/>
</dbReference>
<dbReference type="FunFam" id="3.20.20.20:FF:000001">
    <property type="entry name" value="4-hydroxy-3-methylbut-2-en-1-yl diphosphate synthase (flavodoxin)"/>
    <property type="match status" value="1"/>
</dbReference>
<dbReference type="PANTHER" id="PTHR30454:SF0">
    <property type="entry name" value="4-HYDROXY-3-METHYLBUT-2-EN-1-YL DIPHOSPHATE SYNTHASE (FERREDOXIN), CHLOROPLASTIC"/>
    <property type="match status" value="1"/>
</dbReference>
<keyword evidence="6 7" id="KW-0414">Isoprene biosynthesis</keyword>
<reference evidence="10 11" key="1">
    <citation type="submission" date="2020-02" db="EMBL/GenBank/DDBJ databases">
        <authorList>
            <person name="Rodrigo-Torres L."/>
            <person name="Arahal R. D."/>
            <person name="Lucena T."/>
        </authorList>
    </citation>
    <scope>NUCLEOTIDE SEQUENCE [LARGE SCALE GENOMIC DNA]</scope>
    <source>
        <strain evidence="10 11">CECT 9734</strain>
    </source>
</reference>
<dbReference type="RefSeq" id="WP_173920535.1">
    <property type="nucleotide sequence ID" value="NZ_CADCXY010000003.1"/>
</dbReference>
<dbReference type="GO" id="GO:0046429">
    <property type="term" value="F:4-hydroxy-3-methylbut-2-en-1-yl diphosphate synthase activity (ferredoxin)"/>
    <property type="evidence" value="ECO:0007669"/>
    <property type="project" value="UniProtKB-UniRule"/>
</dbReference>
<feature type="domain" description="IspG C-terminal" evidence="9">
    <location>
        <begin position="266"/>
        <end position="354"/>
    </location>
</feature>
<dbReference type="GO" id="GO:0141197">
    <property type="term" value="F:4-hydroxy-3-methylbut-2-enyl-diphosphate synthase activity (flavodoxin)"/>
    <property type="evidence" value="ECO:0007669"/>
    <property type="project" value="UniProtKB-EC"/>
</dbReference>
<dbReference type="EC" id="1.17.7.3" evidence="7"/>
<comment type="pathway">
    <text evidence="7">Isoprenoid biosynthesis; isopentenyl diphosphate biosynthesis via DXP pathway; isopentenyl diphosphate from 1-deoxy-D-xylulose 5-phosphate: step 5/6.</text>
</comment>
<dbReference type="SUPFAM" id="SSF51604">
    <property type="entry name" value="Enolase C-terminal domain-like"/>
    <property type="match status" value="1"/>
</dbReference>
<keyword evidence="2 7" id="KW-0479">Metal-binding</keyword>
<dbReference type="GO" id="GO:0005506">
    <property type="term" value="F:iron ion binding"/>
    <property type="evidence" value="ECO:0007669"/>
    <property type="project" value="InterPro"/>
</dbReference>
<comment type="cofactor">
    <cofactor evidence="7">
        <name>[4Fe-4S] cluster</name>
        <dbReference type="ChEBI" id="CHEBI:49883"/>
    </cofactor>
    <text evidence="7">Binds 1 [4Fe-4S] cluster.</text>
</comment>
<keyword evidence="1 7" id="KW-0004">4Fe-4S</keyword>
<keyword evidence="5 7" id="KW-0411">Iron-sulfur</keyword>
<name>A0A6S6WK61_9GAMM</name>
<dbReference type="Pfam" id="PF04551">
    <property type="entry name" value="GcpE"/>
    <property type="match status" value="1"/>
</dbReference>
<evidence type="ECO:0000256" key="5">
    <source>
        <dbReference type="ARBA" id="ARBA00023014"/>
    </source>
</evidence>
<dbReference type="InterPro" id="IPR058578">
    <property type="entry name" value="IspG_TIM"/>
</dbReference>
<dbReference type="InterPro" id="IPR036849">
    <property type="entry name" value="Enolase-like_C_sf"/>
</dbReference>
<comment type="similarity">
    <text evidence="7">Belongs to the IspG family.</text>
</comment>
<keyword evidence="11" id="KW-1185">Reference proteome</keyword>
<proteinExistence type="inferred from homology"/>
<evidence type="ECO:0000256" key="7">
    <source>
        <dbReference type="HAMAP-Rule" id="MF_00159"/>
    </source>
</evidence>
<comment type="function">
    <text evidence="7">Converts 2C-methyl-D-erythritol 2,4-cyclodiphosphate (ME-2,4cPP) into 1-hydroxy-2-methyl-2-(E)-butenyl 4-diphosphate.</text>
</comment>
<dbReference type="HAMAP" id="MF_00159">
    <property type="entry name" value="IspG"/>
    <property type="match status" value="1"/>
</dbReference>
<evidence type="ECO:0000256" key="2">
    <source>
        <dbReference type="ARBA" id="ARBA00022723"/>
    </source>
</evidence>
<dbReference type="InterPro" id="IPR016425">
    <property type="entry name" value="IspG_bac"/>
</dbReference>
<dbReference type="GO" id="GO:0019288">
    <property type="term" value="P:isopentenyl diphosphate biosynthetic process, methylerythritol 4-phosphate pathway"/>
    <property type="evidence" value="ECO:0007669"/>
    <property type="project" value="UniProtKB-UniRule"/>
</dbReference>
<feature type="binding site" evidence="7">
    <location>
        <position position="305"/>
    </location>
    <ligand>
        <name>[4Fe-4S] cluster</name>
        <dbReference type="ChEBI" id="CHEBI:49883"/>
    </ligand>
</feature>
<dbReference type="Pfam" id="PF26540">
    <property type="entry name" value="GcpE_C"/>
    <property type="match status" value="1"/>
</dbReference>
<accession>A0A6S6WK61</accession>
<evidence type="ECO:0000259" key="8">
    <source>
        <dbReference type="Pfam" id="PF04551"/>
    </source>
</evidence>
<dbReference type="Proteomes" id="UP000481517">
    <property type="component" value="Unassembled WGS sequence"/>
</dbReference>
<evidence type="ECO:0000313" key="10">
    <source>
        <dbReference type="EMBL" id="CAB0151141.1"/>
    </source>
</evidence>
<dbReference type="GO" id="GO:0016114">
    <property type="term" value="P:terpenoid biosynthetic process"/>
    <property type="evidence" value="ECO:0007669"/>
    <property type="project" value="InterPro"/>
</dbReference>
<keyword evidence="3 7" id="KW-0560">Oxidoreductase</keyword>
<evidence type="ECO:0000313" key="11">
    <source>
        <dbReference type="Proteomes" id="UP000481517"/>
    </source>
</evidence>
<protein>
    <recommendedName>
        <fullName evidence="7">4-hydroxy-3-methylbut-2-en-1-yl diphosphate synthase (flavodoxin)</fullName>
        <ecNumber evidence="7">1.17.7.3</ecNumber>
    </recommendedName>
    <alternativeName>
        <fullName evidence="7">1-hydroxy-2-methyl-2-(E)-butenyl 4-diphosphate synthase</fullName>
    </alternativeName>
</protein>
<evidence type="ECO:0000256" key="3">
    <source>
        <dbReference type="ARBA" id="ARBA00023002"/>
    </source>
</evidence>
<feature type="binding site" evidence="7">
    <location>
        <position position="273"/>
    </location>
    <ligand>
        <name>[4Fe-4S] cluster</name>
        <dbReference type="ChEBI" id="CHEBI:49883"/>
    </ligand>
</feature>
<feature type="binding site" evidence="7">
    <location>
        <position position="270"/>
    </location>
    <ligand>
        <name>[4Fe-4S] cluster</name>
        <dbReference type="ChEBI" id="CHEBI:49883"/>
    </ligand>
</feature>
<evidence type="ECO:0000259" key="9">
    <source>
        <dbReference type="Pfam" id="PF26540"/>
    </source>
</evidence>
<dbReference type="InterPro" id="IPR011005">
    <property type="entry name" value="Dihydropteroate_synth-like_sf"/>
</dbReference>
<dbReference type="InterPro" id="IPR004588">
    <property type="entry name" value="IspG_bac-typ"/>
</dbReference>
<comment type="catalytic activity">
    <reaction evidence="7">
        <text>(2E)-4-hydroxy-3-methylbut-2-enyl diphosphate + oxidized [flavodoxin] + H2O + 2 H(+) = 2-C-methyl-D-erythritol 2,4-cyclic diphosphate + reduced [flavodoxin]</text>
        <dbReference type="Rhea" id="RHEA:43604"/>
        <dbReference type="Rhea" id="RHEA-COMP:10622"/>
        <dbReference type="Rhea" id="RHEA-COMP:10623"/>
        <dbReference type="ChEBI" id="CHEBI:15377"/>
        <dbReference type="ChEBI" id="CHEBI:15378"/>
        <dbReference type="ChEBI" id="CHEBI:57618"/>
        <dbReference type="ChEBI" id="CHEBI:58210"/>
        <dbReference type="ChEBI" id="CHEBI:58483"/>
        <dbReference type="ChEBI" id="CHEBI:128753"/>
        <dbReference type="EC" id="1.17.7.3"/>
    </reaction>
</comment>
<evidence type="ECO:0000256" key="1">
    <source>
        <dbReference type="ARBA" id="ARBA00022485"/>
    </source>
</evidence>
<dbReference type="AlphaFoldDB" id="A0A6S6WK61"/>
<dbReference type="NCBIfam" id="NF001540">
    <property type="entry name" value="PRK00366.1"/>
    <property type="match status" value="1"/>
</dbReference>
<evidence type="ECO:0000256" key="4">
    <source>
        <dbReference type="ARBA" id="ARBA00023004"/>
    </source>
</evidence>
<dbReference type="EMBL" id="CADCXY010000003">
    <property type="protein sequence ID" value="CAB0151141.1"/>
    <property type="molecule type" value="Genomic_DNA"/>
</dbReference>
<dbReference type="InterPro" id="IPR045854">
    <property type="entry name" value="NO2/SO3_Rdtase_4Fe4S_sf"/>
</dbReference>
<feature type="domain" description="IspG TIM-barrel" evidence="8">
    <location>
        <begin position="13"/>
        <end position="251"/>
    </location>
</feature>